<dbReference type="Pfam" id="PF00589">
    <property type="entry name" value="Phage_integrase"/>
    <property type="match status" value="1"/>
</dbReference>
<keyword evidence="9" id="KW-1185">Reference proteome</keyword>
<name>A0ABV3PBW5_9ACTN</name>
<dbReference type="InterPro" id="IPR044068">
    <property type="entry name" value="CB"/>
</dbReference>
<keyword evidence="2" id="KW-0229">DNA integration</keyword>
<dbReference type="RefSeq" id="WP_367640302.1">
    <property type="nucleotide sequence ID" value="NZ_JBFNQN010000015.1"/>
</dbReference>
<dbReference type="PANTHER" id="PTHR30349">
    <property type="entry name" value="PHAGE INTEGRASE-RELATED"/>
    <property type="match status" value="1"/>
</dbReference>
<dbReference type="InterPro" id="IPR010998">
    <property type="entry name" value="Integrase_recombinase_N"/>
</dbReference>
<organism evidence="8 9">
    <name type="scientific">Kineococcus endophyticus</name>
    <dbReference type="NCBI Taxonomy" id="1181883"/>
    <lineage>
        <taxon>Bacteria</taxon>
        <taxon>Bacillati</taxon>
        <taxon>Actinomycetota</taxon>
        <taxon>Actinomycetes</taxon>
        <taxon>Kineosporiales</taxon>
        <taxon>Kineosporiaceae</taxon>
        <taxon>Kineococcus</taxon>
    </lineage>
</organism>
<evidence type="ECO:0000313" key="9">
    <source>
        <dbReference type="Proteomes" id="UP001555826"/>
    </source>
</evidence>
<comment type="caution">
    <text evidence="8">The sequence shown here is derived from an EMBL/GenBank/DDBJ whole genome shotgun (WGS) entry which is preliminary data.</text>
</comment>
<reference evidence="8 9" key="1">
    <citation type="submission" date="2024-07" db="EMBL/GenBank/DDBJ databases">
        <authorList>
            <person name="Thanompreechachai J."/>
            <person name="Duangmal K."/>
        </authorList>
    </citation>
    <scope>NUCLEOTIDE SEQUENCE [LARGE SCALE GENOMIC DNA]</scope>
    <source>
        <strain evidence="8 9">KCTC 19886</strain>
    </source>
</reference>
<dbReference type="SUPFAM" id="SSF56349">
    <property type="entry name" value="DNA breaking-rejoining enzymes"/>
    <property type="match status" value="1"/>
</dbReference>
<dbReference type="PANTHER" id="PTHR30349:SF41">
    <property type="entry name" value="INTEGRASE_RECOMBINASE PROTEIN MJ0367-RELATED"/>
    <property type="match status" value="1"/>
</dbReference>
<dbReference type="InterPro" id="IPR002104">
    <property type="entry name" value="Integrase_catalytic"/>
</dbReference>
<dbReference type="EMBL" id="JBFNQN010000015">
    <property type="protein sequence ID" value="MEW9267105.1"/>
    <property type="molecule type" value="Genomic_DNA"/>
</dbReference>
<dbReference type="Gene3D" id="1.10.443.10">
    <property type="entry name" value="Intergrase catalytic core"/>
    <property type="match status" value="1"/>
</dbReference>
<protein>
    <submittedName>
        <fullName evidence="8">Tyrosine-type recombinase/integrase</fullName>
    </submittedName>
</protein>
<dbReference type="InterPro" id="IPR028259">
    <property type="entry name" value="AP2-like_int_N"/>
</dbReference>
<dbReference type="Pfam" id="PF14659">
    <property type="entry name" value="Phage_int_SAM_3"/>
    <property type="match status" value="1"/>
</dbReference>
<dbReference type="PROSITE" id="PS51898">
    <property type="entry name" value="TYR_RECOMBINASE"/>
    <property type="match status" value="1"/>
</dbReference>
<dbReference type="Gene3D" id="1.10.150.130">
    <property type="match status" value="1"/>
</dbReference>
<evidence type="ECO:0000256" key="1">
    <source>
        <dbReference type="ARBA" id="ARBA00008857"/>
    </source>
</evidence>
<accession>A0ABV3PBW5</accession>
<dbReference type="InterPro" id="IPR050090">
    <property type="entry name" value="Tyrosine_recombinase_XerCD"/>
</dbReference>
<evidence type="ECO:0000256" key="4">
    <source>
        <dbReference type="ARBA" id="ARBA00023172"/>
    </source>
</evidence>
<sequence>MKDAKGKSITDHRPGCKPKWEIFYEVGRDATGKRKQETKSGFTTKKEAQIALSAAVDRVNKGLYVTGAPVLVRDFLDGWLQGKATLRDSTVQAYRSHLDLYLIPHLGHVRLAELRHHHVERMFTDLRSRPGAPLSPATLQRIRATFNSALNSAMKRQLILVNPVASIELPSIPRRSHSVWTIDELNRFFDFTAKERLAVAYRVVAMTGFRRGEIAGLRWEDVDLDRRILHVRQQRVQLRTGVKVGPPKSDTGVRRVPIDETTADLLRQHRARMTEEALGRGEGRTAMEYVFVKEDGSPVMPETIYKTMRRLALRAGLPPIRLHDLRHTHASHALAAGIPMKVVQERLGHSSISLTMDTYTAVLPEVAVVAADLIAAAVDGKRRPAVGG</sequence>
<gene>
    <name evidence="8" type="ORF">AB1207_20325</name>
</gene>
<dbReference type="Proteomes" id="UP001555826">
    <property type="component" value="Unassembled WGS sequence"/>
</dbReference>
<evidence type="ECO:0000259" key="6">
    <source>
        <dbReference type="PROSITE" id="PS51898"/>
    </source>
</evidence>
<dbReference type="Pfam" id="PF14657">
    <property type="entry name" value="Arm-DNA-bind_4"/>
    <property type="match status" value="1"/>
</dbReference>
<dbReference type="PROSITE" id="PS51900">
    <property type="entry name" value="CB"/>
    <property type="match status" value="1"/>
</dbReference>
<dbReference type="InterPro" id="IPR013762">
    <property type="entry name" value="Integrase-like_cat_sf"/>
</dbReference>
<evidence type="ECO:0000256" key="5">
    <source>
        <dbReference type="PROSITE-ProRule" id="PRU01248"/>
    </source>
</evidence>
<keyword evidence="4" id="KW-0233">DNA recombination</keyword>
<evidence type="ECO:0000256" key="3">
    <source>
        <dbReference type="ARBA" id="ARBA00023125"/>
    </source>
</evidence>
<keyword evidence="3 5" id="KW-0238">DNA-binding</keyword>
<feature type="domain" description="Tyr recombinase" evidence="6">
    <location>
        <begin position="175"/>
        <end position="372"/>
    </location>
</feature>
<dbReference type="InterPro" id="IPR011010">
    <property type="entry name" value="DNA_brk_join_enz"/>
</dbReference>
<evidence type="ECO:0000256" key="2">
    <source>
        <dbReference type="ARBA" id="ARBA00022908"/>
    </source>
</evidence>
<proteinExistence type="inferred from homology"/>
<feature type="domain" description="Core-binding (CB)" evidence="7">
    <location>
        <begin position="70"/>
        <end position="154"/>
    </location>
</feature>
<dbReference type="InterPro" id="IPR004107">
    <property type="entry name" value="Integrase_SAM-like_N"/>
</dbReference>
<comment type="similarity">
    <text evidence="1">Belongs to the 'phage' integrase family.</text>
</comment>
<evidence type="ECO:0000313" key="8">
    <source>
        <dbReference type="EMBL" id="MEW9267105.1"/>
    </source>
</evidence>
<dbReference type="CDD" id="cd01189">
    <property type="entry name" value="INT_ICEBs1_C_like"/>
    <property type="match status" value="1"/>
</dbReference>
<evidence type="ECO:0000259" key="7">
    <source>
        <dbReference type="PROSITE" id="PS51900"/>
    </source>
</evidence>